<comment type="caution">
    <text evidence="8">The sequence shown here is derived from an EMBL/GenBank/DDBJ whole genome shotgun (WGS) entry which is preliminary data.</text>
</comment>
<sequence>MALNIDQTKFLEEAMRKVKEQAFYMKHAMDNEDLKGTLTHASDMLRELRTGLLTPKSYYELYMKVLDELRYVEDYFTGLQKQGKPVVELYEKVQSCGNVLPRLYLLITVAGVYIKSLEAPARDILKDLVEMSKGVQHPMRGLFLRNYLSQVSRDKLPDVGTPYEGEEGGSVQDAYEFILQNFSEANRLWCRMQQQPTNAHNKEKKRREKERQELRILVGTNLVRLSQLQGVEAATYKEHILPRLLEQVVQCKDTLAQSYLMECIVQVFGDEFHIATLDLFLAACTQLKEKVNVRAILEGVMDRLATFAEANPAAIPPHLRTFDMFNTCVSKLLVERPGYSVVEVLRLQASLLNYALHSFPGNLEYLNLCLGNCATALADKRAAHQEQAVIVAPLPFALDSEGVEVVERLLTLPLACLALKVLELPHFASLLEFLPWASRRQVGVTLLQAVYNSRAKLSNLESVEKLLEMVVPVIKEEPPSVLGSEEAQALRRQQNGERGVEDAEEEDETGASRSRGGGCTGSTENGKARRLEEEQLLLGRLVHVMASPDTDMHFRFLAVARRHFSEAPKDRFQYTFPPLVLATLQLVRRVRRREVAAEGADGNQEGDTQGGRAASEGASEQVAVEDGNGVLGLKKRDVPGMQFGCRKLFQAVHEMLTSLAPHFANLALKLFLEAAQAADRCEADAFKLISYEFVTQAFLLYEDEVTDSKTQIRALTAMIGTLLQARHFDESDYDALSTKVTQYAAKLLKKPDQCRMVALASHLFFVGRADEPGHYHDPKRVIECLQRSVKTADMCMASSQHMHLFVEVLNHYLYFYECGCPTVTEKYLSALVAFINDKRNEAALVGGGPAEGSSRAAEIEAYYKNTLDYIRLKKTQTDNKELADRFSAIQV</sequence>
<dbReference type="GO" id="GO:0006886">
    <property type="term" value="P:intracellular protein transport"/>
    <property type="evidence" value="ECO:0007669"/>
    <property type="project" value="TreeGrafter"/>
</dbReference>
<evidence type="ECO:0000256" key="1">
    <source>
        <dbReference type="ARBA" id="ARBA00004170"/>
    </source>
</evidence>
<dbReference type="PANTHER" id="PTHR11099:SF0">
    <property type="entry name" value="VACUOLAR PROTEIN SORTING-ASSOCIATED PROTEIN 35"/>
    <property type="match status" value="1"/>
</dbReference>
<dbReference type="GO" id="GO:0030906">
    <property type="term" value="C:retromer, cargo-selective complex"/>
    <property type="evidence" value="ECO:0007669"/>
    <property type="project" value="InterPro"/>
</dbReference>
<keyword evidence="4 6" id="KW-0653">Protein transport</keyword>
<reference evidence="8 9" key="1">
    <citation type="submission" date="2019-01" db="EMBL/GenBank/DDBJ databases">
        <title>Nuclear Genome Assembly of the Microalgal Biofuel strain Nannochloropsis salina CCMP1776.</title>
        <authorList>
            <person name="Hovde B."/>
        </authorList>
    </citation>
    <scope>NUCLEOTIDE SEQUENCE [LARGE SCALE GENOMIC DNA]</scope>
    <source>
        <strain evidence="8 9">CCMP1776</strain>
    </source>
</reference>
<dbReference type="GO" id="GO:0005829">
    <property type="term" value="C:cytosol"/>
    <property type="evidence" value="ECO:0007669"/>
    <property type="project" value="GOC"/>
</dbReference>
<name>A0A4D9DAJ3_9STRA</name>
<dbReference type="EMBL" id="SDOX01000008">
    <property type="protein sequence ID" value="TFJ86475.1"/>
    <property type="molecule type" value="Genomic_DNA"/>
</dbReference>
<dbReference type="GO" id="GO:0005770">
    <property type="term" value="C:late endosome"/>
    <property type="evidence" value="ECO:0007669"/>
    <property type="project" value="TreeGrafter"/>
</dbReference>
<evidence type="ECO:0000256" key="6">
    <source>
        <dbReference type="PIRNR" id="PIRNR009375"/>
    </source>
</evidence>
<evidence type="ECO:0000256" key="5">
    <source>
        <dbReference type="ARBA" id="ARBA00023136"/>
    </source>
</evidence>
<dbReference type="PIRSF" id="PIRSF009375">
    <property type="entry name" value="Retromer_Vps35"/>
    <property type="match status" value="1"/>
</dbReference>
<dbReference type="OrthoDB" id="10258141at2759"/>
<protein>
    <recommendedName>
        <fullName evidence="6">Vacuolar protein sorting-associated protein 35</fullName>
    </recommendedName>
</protein>
<keyword evidence="9" id="KW-1185">Reference proteome</keyword>
<evidence type="ECO:0000256" key="7">
    <source>
        <dbReference type="SAM" id="MobiDB-lite"/>
    </source>
</evidence>
<evidence type="ECO:0000313" key="8">
    <source>
        <dbReference type="EMBL" id="TFJ86475.1"/>
    </source>
</evidence>
<evidence type="ECO:0000313" key="9">
    <source>
        <dbReference type="Proteomes" id="UP000355283"/>
    </source>
</evidence>
<organism evidence="8 9">
    <name type="scientific">Nannochloropsis salina CCMP1776</name>
    <dbReference type="NCBI Taxonomy" id="1027361"/>
    <lineage>
        <taxon>Eukaryota</taxon>
        <taxon>Sar</taxon>
        <taxon>Stramenopiles</taxon>
        <taxon>Ochrophyta</taxon>
        <taxon>Eustigmatophyceae</taxon>
        <taxon>Eustigmatales</taxon>
        <taxon>Monodopsidaceae</taxon>
        <taxon>Microchloropsis</taxon>
        <taxon>Microchloropsis salina</taxon>
    </lineage>
</organism>
<dbReference type="Proteomes" id="UP000355283">
    <property type="component" value="Unassembled WGS sequence"/>
</dbReference>
<dbReference type="AlphaFoldDB" id="A0A4D9DAJ3"/>
<comment type="similarity">
    <text evidence="2 6">Belongs to the VPS35 family.</text>
</comment>
<evidence type="ECO:0000256" key="2">
    <source>
        <dbReference type="ARBA" id="ARBA00006536"/>
    </source>
</evidence>
<keyword evidence="5" id="KW-0472">Membrane</keyword>
<feature type="region of interest" description="Disordered" evidence="7">
    <location>
        <begin position="482"/>
        <end position="530"/>
    </location>
</feature>
<dbReference type="InterPro" id="IPR042491">
    <property type="entry name" value="Vps35_C"/>
</dbReference>
<evidence type="ECO:0000256" key="3">
    <source>
        <dbReference type="ARBA" id="ARBA00022448"/>
    </source>
</evidence>
<dbReference type="GO" id="GO:0042147">
    <property type="term" value="P:retrograde transport, endosome to Golgi"/>
    <property type="evidence" value="ECO:0007669"/>
    <property type="project" value="InterPro"/>
</dbReference>
<keyword evidence="3 6" id="KW-0813">Transport</keyword>
<proteinExistence type="inferred from homology"/>
<evidence type="ECO:0000256" key="4">
    <source>
        <dbReference type="ARBA" id="ARBA00022927"/>
    </source>
</evidence>
<dbReference type="InterPro" id="IPR005378">
    <property type="entry name" value="Vps35"/>
</dbReference>
<dbReference type="PANTHER" id="PTHR11099">
    <property type="entry name" value="VACUOLAR SORTING PROTEIN 35"/>
    <property type="match status" value="1"/>
</dbReference>
<comment type="subcellular location">
    <subcellularLocation>
        <location evidence="1">Membrane</location>
        <topology evidence="1">Peripheral membrane protein</topology>
    </subcellularLocation>
</comment>
<feature type="region of interest" description="Disordered" evidence="7">
    <location>
        <begin position="596"/>
        <end position="622"/>
    </location>
</feature>
<comment type="function">
    <text evidence="6">Plays a role in vesicular protein sorting.</text>
</comment>
<dbReference type="Pfam" id="PF03635">
    <property type="entry name" value="Vps35"/>
    <property type="match status" value="1"/>
</dbReference>
<accession>A0A4D9DAJ3</accession>
<dbReference type="Gene3D" id="1.25.40.660">
    <property type="entry name" value="Vacuolar protein sorting-associated protein 35, helical subcomplex Vps35-C"/>
    <property type="match status" value="1"/>
</dbReference>
<gene>
    <name evidence="8" type="ORF">NSK_002132</name>
</gene>